<dbReference type="Gene3D" id="2.160.20.120">
    <property type="match status" value="1"/>
</dbReference>
<gene>
    <name evidence="2" type="ORF">SaccyDRAFT_5060</name>
</gene>
<dbReference type="AlphaFoldDB" id="H5XQC2"/>
<protein>
    <recommendedName>
        <fullName evidence="1">DUF4097 domain-containing protein</fullName>
    </recommendedName>
</protein>
<evidence type="ECO:0000259" key="1">
    <source>
        <dbReference type="Pfam" id="PF13349"/>
    </source>
</evidence>
<dbReference type="InterPro" id="IPR025164">
    <property type="entry name" value="Toastrack_DUF4097"/>
</dbReference>
<proteinExistence type="predicted"/>
<dbReference type="Proteomes" id="UP000002791">
    <property type="component" value="Chromosome"/>
</dbReference>
<accession>H5XQC2</accession>
<dbReference type="STRING" id="882082.SaccyDRAFT_5060"/>
<dbReference type="HOGENOM" id="CLU_076844_0_0_11"/>
<keyword evidence="3" id="KW-1185">Reference proteome</keyword>
<name>H5XQC2_9PSEU</name>
<dbReference type="eggNOG" id="COG3595">
    <property type="taxonomic scope" value="Bacteria"/>
</dbReference>
<organism evidence="2 3">
    <name type="scientific">Saccharomonospora cyanea NA-134</name>
    <dbReference type="NCBI Taxonomy" id="882082"/>
    <lineage>
        <taxon>Bacteria</taxon>
        <taxon>Bacillati</taxon>
        <taxon>Actinomycetota</taxon>
        <taxon>Actinomycetes</taxon>
        <taxon>Pseudonocardiales</taxon>
        <taxon>Pseudonocardiaceae</taxon>
        <taxon>Saccharomonospora</taxon>
    </lineage>
</organism>
<feature type="domain" description="DUF4097" evidence="1">
    <location>
        <begin position="49"/>
        <end position="241"/>
    </location>
</feature>
<evidence type="ECO:0000313" key="2">
    <source>
        <dbReference type="EMBL" id="EHR63855.1"/>
    </source>
</evidence>
<dbReference type="Pfam" id="PF13349">
    <property type="entry name" value="DUF4097"/>
    <property type="match status" value="1"/>
</dbReference>
<evidence type="ECO:0000313" key="3">
    <source>
        <dbReference type="Proteomes" id="UP000002791"/>
    </source>
</evidence>
<sequence length="244" mass="25248">MNGGMNKVGLALGGAVLVVAGVAIAWGWEGPPTKTERTDRVEAAVQHVDIDNDSGQVFVTSADVTETVVEQRITYRGDDPGRTFRVDGSTLLLHGCGPDCSVGYEVTVPLGVEVTGRVSSGDIVVEGTGNVDVRANSGNVELRLRGAERVSAVVDSGDVDVDLDDVAEVEARASSGNVDLDLVGVDVVRAEASSGDITATVPRGAYRVRASTDSGHQDVSGDDPNAERVLELTTSSGDVTVRGT</sequence>
<dbReference type="EMBL" id="CM001440">
    <property type="protein sequence ID" value="EHR63855.1"/>
    <property type="molecule type" value="Genomic_DNA"/>
</dbReference>
<reference evidence="2 3" key="1">
    <citation type="submission" date="2011-11" db="EMBL/GenBank/DDBJ databases">
        <title>The Noncontiguous Finished sequence of Saccharomonospora cyanea NA-134.</title>
        <authorList>
            <consortium name="US DOE Joint Genome Institute"/>
            <person name="Lucas S."/>
            <person name="Han J."/>
            <person name="Lapidus A."/>
            <person name="Cheng J.-F."/>
            <person name="Goodwin L."/>
            <person name="Pitluck S."/>
            <person name="Peters L."/>
            <person name="Ovchinnikova G."/>
            <person name="Lu M."/>
            <person name="Detter J.C."/>
            <person name="Han C."/>
            <person name="Tapia R."/>
            <person name="Land M."/>
            <person name="Hauser L."/>
            <person name="Kyrpides N."/>
            <person name="Ivanova N."/>
            <person name="Pagani I."/>
            <person name="Brambilla E.-M."/>
            <person name="Klenk H.-P."/>
            <person name="Woyke T."/>
        </authorList>
    </citation>
    <scope>NUCLEOTIDE SEQUENCE [LARGE SCALE GENOMIC DNA]</scope>
    <source>
        <strain evidence="2 3">NA-134</strain>
    </source>
</reference>